<dbReference type="GO" id="GO:0015074">
    <property type="term" value="P:DNA integration"/>
    <property type="evidence" value="ECO:0007669"/>
    <property type="project" value="InterPro"/>
</dbReference>
<feature type="domain" description="Integrase SAM-like N-terminal" evidence="3">
    <location>
        <begin position="86"/>
        <end position="136"/>
    </location>
</feature>
<dbReference type="Pfam" id="PF12167">
    <property type="entry name" value="Arm-DNA-bind_2"/>
    <property type="match status" value="1"/>
</dbReference>
<sequence length="173" mass="19395">MGRDGRGVRAVSDSSIEITFMYHGVRCRERFSLKPTATNLKLAERYKNVIEHDIATGVFDYLATFPNSPRAARFAPEVCRENVAGFLTRWLTGKKKHVSSSTYDGYRKIVELRLVPALGTVLVVDLKRKIVRDWLDTAVAGSECNTVIELKREHHAASPRLLASLRPSPRSGI</sequence>
<dbReference type="InterPro" id="IPR022000">
    <property type="entry name" value="Min27-like_integrase_DNA_bind"/>
</dbReference>
<evidence type="ECO:0000259" key="2">
    <source>
        <dbReference type="Pfam" id="PF12167"/>
    </source>
</evidence>
<protein>
    <submittedName>
        <fullName evidence="4">DUF3596 domain-containing protein</fullName>
    </submittedName>
</protein>
<proteinExistence type="predicted"/>
<dbReference type="SUPFAM" id="SSF56349">
    <property type="entry name" value="DNA breaking-rejoining enzymes"/>
    <property type="match status" value="1"/>
</dbReference>
<gene>
    <name evidence="4" type="ORF">HBO33_30955</name>
</gene>
<accession>A0A7Y1QPU7</accession>
<dbReference type="InterPro" id="IPR010998">
    <property type="entry name" value="Integrase_recombinase_N"/>
</dbReference>
<keyword evidence="1" id="KW-0238">DNA-binding</keyword>
<dbReference type="InterPro" id="IPR011010">
    <property type="entry name" value="DNA_brk_join_enz"/>
</dbReference>
<name>A0A7Y1QPU7_9PSED</name>
<dbReference type="EMBL" id="JAAQYP010000114">
    <property type="protein sequence ID" value="NNA99555.1"/>
    <property type="molecule type" value="Genomic_DNA"/>
</dbReference>
<reference evidence="4 5" key="1">
    <citation type="journal article" date="2020" name="Front. Microbiol.">
        <title>Genetic Organization of the aprX-lipA2 Operon Affects the Proteolytic Potential of Pseudomonas Species in Milk.</title>
        <authorList>
            <person name="Maier C."/>
            <person name="Huptas C."/>
            <person name="von Neubeck M."/>
            <person name="Scherer S."/>
            <person name="Wenning M."/>
            <person name="Lucking G."/>
        </authorList>
    </citation>
    <scope>NUCLEOTIDE SEQUENCE [LARGE SCALE GENOMIC DNA]</scope>
    <source>
        <strain evidence="4 5">G4779</strain>
    </source>
</reference>
<dbReference type="InterPro" id="IPR004107">
    <property type="entry name" value="Integrase_SAM-like_N"/>
</dbReference>
<organism evidence="4 5">
    <name type="scientific">Pseudomonas gessardii</name>
    <dbReference type="NCBI Taxonomy" id="78544"/>
    <lineage>
        <taxon>Bacteria</taxon>
        <taxon>Pseudomonadati</taxon>
        <taxon>Pseudomonadota</taxon>
        <taxon>Gammaproteobacteria</taxon>
        <taxon>Pseudomonadales</taxon>
        <taxon>Pseudomonadaceae</taxon>
        <taxon>Pseudomonas</taxon>
    </lineage>
</organism>
<dbReference type="Gene3D" id="1.10.150.130">
    <property type="match status" value="1"/>
</dbReference>
<evidence type="ECO:0000313" key="4">
    <source>
        <dbReference type="EMBL" id="NNA99555.1"/>
    </source>
</evidence>
<comment type="caution">
    <text evidence="4">The sequence shown here is derived from an EMBL/GenBank/DDBJ whole genome shotgun (WGS) entry which is preliminary data.</text>
</comment>
<dbReference type="Proteomes" id="UP000542111">
    <property type="component" value="Unassembled WGS sequence"/>
</dbReference>
<evidence type="ECO:0000313" key="5">
    <source>
        <dbReference type="Proteomes" id="UP000542111"/>
    </source>
</evidence>
<evidence type="ECO:0000259" key="3">
    <source>
        <dbReference type="Pfam" id="PF14659"/>
    </source>
</evidence>
<feature type="domain" description="Min27-like integrase DNA-binding" evidence="2">
    <location>
        <begin position="6"/>
        <end position="69"/>
    </location>
</feature>
<dbReference type="AlphaFoldDB" id="A0A7Y1QPU7"/>
<dbReference type="Pfam" id="PF14659">
    <property type="entry name" value="Phage_int_SAM_3"/>
    <property type="match status" value="1"/>
</dbReference>
<evidence type="ECO:0000256" key="1">
    <source>
        <dbReference type="ARBA" id="ARBA00023125"/>
    </source>
</evidence>
<dbReference type="GO" id="GO:0003677">
    <property type="term" value="F:DNA binding"/>
    <property type="evidence" value="ECO:0007669"/>
    <property type="project" value="UniProtKB-KW"/>
</dbReference>